<evidence type="ECO:0000256" key="4">
    <source>
        <dbReference type="ARBA" id="ARBA00023134"/>
    </source>
</evidence>
<evidence type="ECO:0000313" key="9">
    <source>
        <dbReference type="Proteomes" id="UP000449547"/>
    </source>
</evidence>
<dbReference type="Pfam" id="PF00009">
    <property type="entry name" value="GTP_EFTU"/>
    <property type="match status" value="1"/>
</dbReference>
<dbReference type="GO" id="GO:0005525">
    <property type="term" value="F:GTP binding"/>
    <property type="evidence" value="ECO:0007669"/>
    <property type="project" value="UniProtKB-UniRule"/>
</dbReference>
<accession>A0A642UXS9</accession>
<keyword evidence="9" id="KW-1185">Reference proteome</keyword>
<dbReference type="InterPro" id="IPR009022">
    <property type="entry name" value="EFG_III"/>
</dbReference>
<gene>
    <name evidence="5" type="primary">MEF2</name>
    <name evidence="8" type="ORF">DIURU_001757</name>
</gene>
<dbReference type="HAMAP" id="MF_03059">
    <property type="entry name" value="mEF_G_2"/>
    <property type="match status" value="1"/>
</dbReference>
<dbReference type="GO" id="GO:0032543">
    <property type="term" value="P:mitochondrial translation"/>
    <property type="evidence" value="ECO:0007669"/>
    <property type="project" value="UniProtKB-UniRule"/>
</dbReference>
<proteinExistence type="inferred from homology"/>
<dbReference type="OrthoDB" id="198619at2759"/>
<evidence type="ECO:0000313" key="8">
    <source>
        <dbReference type="EMBL" id="KAA8904921.1"/>
    </source>
</evidence>
<dbReference type="OMA" id="GPQFTFP"/>
<dbReference type="PRINTS" id="PR00315">
    <property type="entry name" value="ELONGATNFCT"/>
</dbReference>
<dbReference type="EMBL" id="SWFT01000051">
    <property type="protein sequence ID" value="KAA8904921.1"/>
    <property type="molecule type" value="Genomic_DNA"/>
</dbReference>
<evidence type="ECO:0000256" key="2">
    <source>
        <dbReference type="ARBA" id="ARBA00022917"/>
    </source>
</evidence>
<dbReference type="InterPro" id="IPR009000">
    <property type="entry name" value="Transl_B-barrel_sf"/>
</dbReference>
<dbReference type="InterPro" id="IPR041095">
    <property type="entry name" value="EFG_II"/>
</dbReference>
<feature type="binding site" evidence="5">
    <location>
        <begin position="37"/>
        <end position="44"/>
    </location>
    <ligand>
        <name>GTP</name>
        <dbReference type="ChEBI" id="CHEBI:37565"/>
    </ligand>
</feature>
<keyword evidence="1 5" id="KW-0547">Nucleotide-binding</keyword>
<feature type="binding site" evidence="5">
    <location>
        <begin position="101"/>
        <end position="105"/>
    </location>
    <ligand>
        <name>GTP</name>
        <dbReference type="ChEBI" id="CHEBI:37565"/>
    </ligand>
</feature>
<keyword evidence="2 5" id="KW-0648">Protein biosynthesis</keyword>
<feature type="binding site" evidence="5">
    <location>
        <begin position="155"/>
        <end position="158"/>
    </location>
    <ligand>
        <name>GTP</name>
        <dbReference type="ChEBI" id="CHEBI:37565"/>
    </ligand>
</feature>
<evidence type="ECO:0000256" key="3">
    <source>
        <dbReference type="ARBA" id="ARBA00023128"/>
    </source>
</evidence>
<dbReference type="SMART" id="SM00838">
    <property type="entry name" value="EFG_C"/>
    <property type="match status" value="1"/>
</dbReference>
<dbReference type="InterPro" id="IPR000795">
    <property type="entry name" value="T_Tr_GTP-bd_dom"/>
</dbReference>
<comment type="subcellular location">
    <subcellularLocation>
        <location evidence="5">Mitochondrion</location>
    </subcellularLocation>
</comment>
<sequence>MLWRRLLHTTPRWLQQQSASRLHEVAPAKIRNIGIIAHIDAGKTTTTERMLFYSGRTGRMGNVDEGDTVTDYLPSERARGITIQSAAISLPWNGHTINVIDTPGHADFTFEVVRSLRVLDGAVTILDAVAGVEAQTEKVWRQAHELGIPKVAYVNKMDRPGAGFSRTVKEIVTKLNTKAVVCSLPYFAPGDDRVFSGVVDVVHKKLLIWDTSDATGQSVEVIDLSEPSEDYPEAYEMCAASRESMVETLGEIDEAVIESFLETEDHMAVPTAVLQSALRSGCLATTVTPVVCGSSFRNIGVQPLMDAVTSYLPSPLDAPVPEITTTKATRGKSKRKASQSTAGAESVEVPAKVTPQGLVINGQPTLAVALAFKVMTHATKGVMTFFRVYSGKLQANSTVVNTRSGAKLHVKKLMVMHGDMPEEVKQLKAGNIGVVLGHDDDIVTGDTLVAVANKKQFTDTEANLRLLPIEIPPPLFNSGIEPATAGDQRYMHQCLTQLVREDPSLHVYEDADMGQTVVSGMGELHLEITRDRMVNDMKANVRFSDVVVSYKETFTAPSAEITVSDESGASVTVALDSFEGEAETSEFAEEEGAEIYGDNNIVILGENAMAPRLKDILDQRRWKHEASAEDLRDAVVRGCLTALQMGGPLYGMALHSVVVRVMEWDFPSDDPSASVGALSSVARQAVTRYSRSETASATILEPVMDTKVYVNADHMGEVSHDLSTRCHGVISEIVDADDSGVNGDNDTQWTRSYADSMYLPPDYTMSSSSSGATAKVGGDRKMIRAETPLREMVGYLSKLRSMTGGRGTFDMTYGGMRRASKPRADQIGASL</sequence>
<dbReference type="SUPFAM" id="SSF50447">
    <property type="entry name" value="Translation proteins"/>
    <property type="match status" value="1"/>
</dbReference>
<dbReference type="CDD" id="cd16262">
    <property type="entry name" value="EFG_III"/>
    <property type="match status" value="1"/>
</dbReference>
<dbReference type="Gene3D" id="3.40.50.300">
    <property type="entry name" value="P-loop containing nucleotide triphosphate hydrolases"/>
    <property type="match status" value="1"/>
</dbReference>
<dbReference type="Pfam" id="PF00679">
    <property type="entry name" value="EFG_C"/>
    <property type="match status" value="1"/>
</dbReference>
<protein>
    <recommendedName>
        <fullName evidence="5">Ribosome-releasing factor 2, mitochondrial</fullName>
        <shortName evidence="5">RRF2mt</shortName>
    </recommendedName>
    <alternativeName>
        <fullName evidence="5">Elongation factor G 2, mitochondrial</fullName>
        <shortName evidence="5">EF-G2mt</shortName>
        <shortName evidence="5">mEF-G 2</shortName>
    </alternativeName>
</protein>
<feature type="domain" description="Tr-type G" evidence="7">
    <location>
        <begin position="28"/>
        <end position="316"/>
    </location>
</feature>
<dbReference type="InterPro" id="IPR031157">
    <property type="entry name" value="G_TR_CS"/>
</dbReference>
<dbReference type="Gene3D" id="2.40.30.10">
    <property type="entry name" value="Translation factors"/>
    <property type="match status" value="1"/>
</dbReference>
<dbReference type="SUPFAM" id="SSF52540">
    <property type="entry name" value="P-loop containing nucleoside triphosphate hydrolases"/>
    <property type="match status" value="1"/>
</dbReference>
<dbReference type="InterPro" id="IPR030851">
    <property type="entry name" value="EFG2"/>
</dbReference>
<dbReference type="GO" id="GO:0003924">
    <property type="term" value="F:GTPase activity"/>
    <property type="evidence" value="ECO:0007669"/>
    <property type="project" value="UniProtKB-UniRule"/>
</dbReference>
<dbReference type="Gene3D" id="3.30.230.10">
    <property type="match status" value="2"/>
</dbReference>
<dbReference type="Pfam" id="PF22042">
    <property type="entry name" value="EF-G_D2"/>
    <property type="match status" value="1"/>
</dbReference>
<dbReference type="SUPFAM" id="SSF54980">
    <property type="entry name" value="EF-G C-terminal domain-like"/>
    <property type="match status" value="2"/>
</dbReference>
<dbReference type="InterPro" id="IPR053905">
    <property type="entry name" value="EF-G-like_DII"/>
</dbReference>
<dbReference type="CDD" id="cd03713">
    <property type="entry name" value="EFG_mtEFG_C"/>
    <property type="match status" value="1"/>
</dbReference>
<dbReference type="Proteomes" id="UP000449547">
    <property type="component" value="Unassembled WGS sequence"/>
</dbReference>
<dbReference type="Pfam" id="PF14492">
    <property type="entry name" value="EFG_III"/>
    <property type="match status" value="1"/>
</dbReference>
<dbReference type="PANTHER" id="PTHR43261">
    <property type="entry name" value="TRANSLATION ELONGATION FACTOR G-RELATED"/>
    <property type="match status" value="1"/>
</dbReference>
<evidence type="ECO:0000259" key="7">
    <source>
        <dbReference type="PROSITE" id="PS51722"/>
    </source>
</evidence>
<name>A0A642UXS9_DIURU</name>
<dbReference type="PROSITE" id="PS51722">
    <property type="entry name" value="G_TR_2"/>
    <property type="match status" value="1"/>
</dbReference>
<dbReference type="NCBIfam" id="TIGR00231">
    <property type="entry name" value="small_GTP"/>
    <property type="match status" value="1"/>
</dbReference>
<comment type="function">
    <text evidence="5">Mitochondrial GTPase that mediates the disassembly of ribosomes from messenger RNA at the termination of mitochondrial protein biosynthesis. Not involved in the GTP-dependent ribosomal translocation step during translation elongation.</text>
</comment>
<dbReference type="InterPro" id="IPR005225">
    <property type="entry name" value="Small_GTP-bd"/>
</dbReference>
<evidence type="ECO:0000256" key="5">
    <source>
        <dbReference type="HAMAP-Rule" id="MF_03059"/>
    </source>
</evidence>
<dbReference type="InterPro" id="IPR027417">
    <property type="entry name" value="P-loop_NTPase"/>
</dbReference>
<dbReference type="Gene3D" id="3.30.70.240">
    <property type="match status" value="2"/>
</dbReference>
<dbReference type="AlphaFoldDB" id="A0A642UXS9"/>
<dbReference type="InterPro" id="IPR035649">
    <property type="entry name" value="EFG_V"/>
</dbReference>
<keyword evidence="3 5" id="KW-0496">Mitochondrion</keyword>
<dbReference type="FunFam" id="3.40.50.300:FF:000514">
    <property type="entry name" value="Ribosome-releasing factor 2, mitochondrial"/>
    <property type="match status" value="1"/>
</dbReference>
<dbReference type="CDD" id="cd01886">
    <property type="entry name" value="EF-G"/>
    <property type="match status" value="1"/>
</dbReference>
<dbReference type="PANTHER" id="PTHR43261:SF1">
    <property type="entry name" value="RIBOSOME-RELEASING FACTOR 2, MITOCHONDRIAL"/>
    <property type="match status" value="1"/>
</dbReference>
<dbReference type="InterPro" id="IPR014721">
    <property type="entry name" value="Ribsml_uS5_D2-typ_fold_subgr"/>
</dbReference>
<comment type="similarity">
    <text evidence="5">Belongs to the TRAFAC class translation factor GTPase superfamily. Classic translation factor GTPase family. EF-G/EF-2 subfamily.</text>
</comment>
<dbReference type="Gene3D" id="3.30.70.870">
    <property type="entry name" value="Elongation Factor G (Translational Gtpase), domain 3"/>
    <property type="match status" value="1"/>
</dbReference>
<reference evidence="8 9" key="1">
    <citation type="submission" date="2019-07" db="EMBL/GenBank/DDBJ databases">
        <title>Genome assembly of two rare yeast pathogens: Diutina rugosa and Trichomonascus ciferrii.</title>
        <authorList>
            <person name="Mixao V."/>
            <person name="Saus E."/>
            <person name="Hansen A."/>
            <person name="Lass-Flor C."/>
            <person name="Gabaldon T."/>
        </authorList>
    </citation>
    <scope>NUCLEOTIDE SEQUENCE [LARGE SCALE GENOMIC DNA]</scope>
    <source>
        <strain evidence="8 9">CBS 613</strain>
    </source>
</reference>
<evidence type="ECO:0000256" key="1">
    <source>
        <dbReference type="ARBA" id="ARBA00022741"/>
    </source>
</evidence>
<dbReference type="PROSITE" id="PS00301">
    <property type="entry name" value="G_TR_1"/>
    <property type="match status" value="1"/>
</dbReference>
<feature type="region of interest" description="Disordered" evidence="6">
    <location>
        <begin position="322"/>
        <end position="348"/>
    </location>
</feature>
<dbReference type="GO" id="GO:0005759">
    <property type="term" value="C:mitochondrial matrix"/>
    <property type="evidence" value="ECO:0007669"/>
    <property type="project" value="UniProtKB-ARBA"/>
</dbReference>
<dbReference type="VEuPathDB" id="FungiDB:DIURU_001757"/>
<dbReference type="InterPro" id="IPR000640">
    <property type="entry name" value="EFG_V-like"/>
</dbReference>
<dbReference type="InterPro" id="IPR035647">
    <property type="entry name" value="EFG_III/V"/>
</dbReference>
<organism evidence="8 9">
    <name type="scientific">Diutina rugosa</name>
    <name type="common">Yeast</name>
    <name type="synonym">Candida rugosa</name>
    <dbReference type="NCBI Taxonomy" id="5481"/>
    <lineage>
        <taxon>Eukaryota</taxon>
        <taxon>Fungi</taxon>
        <taxon>Dikarya</taxon>
        <taxon>Ascomycota</taxon>
        <taxon>Saccharomycotina</taxon>
        <taxon>Pichiomycetes</taxon>
        <taxon>Debaryomycetaceae</taxon>
        <taxon>Diutina</taxon>
    </lineage>
</organism>
<keyword evidence="4 5" id="KW-0342">GTP-binding</keyword>
<dbReference type="GO" id="GO:0032790">
    <property type="term" value="P:ribosome disassembly"/>
    <property type="evidence" value="ECO:0007669"/>
    <property type="project" value="UniProtKB-UniRule"/>
</dbReference>
<evidence type="ECO:0000256" key="6">
    <source>
        <dbReference type="SAM" id="MobiDB-lite"/>
    </source>
</evidence>
<comment type="caution">
    <text evidence="8">The sequence shown here is derived from an EMBL/GenBank/DDBJ whole genome shotgun (WGS) entry which is preliminary data.</text>
</comment>